<feature type="compositionally biased region" description="Acidic residues" evidence="1">
    <location>
        <begin position="363"/>
        <end position="377"/>
    </location>
</feature>
<dbReference type="EMBL" id="BNJQ01000014">
    <property type="protein sequence ID" value="GHP06836.1"/>
    <property type="molecule type" value="Genomic_DNA"/>
</dbReference>
<evidence type="ECO:0000256" key="1">
    <source>
        <dbReference type="SAM" id="MobiDB-lite"/>
    </source>
</evidence>
<sequence>MLADMDMEEDAGAMDVVVAVSVEVDVDVNVNVDVHGNDVSKESARAIQSILDVTSGVDDEEAEEEEEEEEELLIEDSLVRVGVAVHAEHSRAMCADRFPSKVGGLPAWLHPTSVPDASALACGASNKPMDFVAQLYAPLSPEDGVGIDTTTGELRPDVFHRAIFVFASPHGESWNVPGAIRAFRCQLPRANEFYSFEPPLEDDDDDDGGGRENDDSTYMPAMVEPLHPLFRWQAAARAMCGVDVATGAVPPPSAVSAACCALDAPAQPSVVPAEAAAAAAGADDARVARVFNVFPERELDVAFEADLAFDENADAASEWRRREKEAKRALKEWEEIQRRKRAAAEEKEKASSSGSTEKNSGGDEGENEEDEDDEDERLQETDVHDPAKLCFARFSQRVAYEPAQVVRYSLNDADVLWPRPEPCPSSIPPCPLCGAPRRFELQLMPQLVSVLGFDAADSTCPDIGTAAIYTCSRSCTPSNTSTGSGAYAEEFVFVQPPP</sequence>
<dbReference type="InterPro" id="IPR007320">
    <property type="entry name" value="PDCD2_C"/>
</dbReference>
<dbReference type="OrthoDB" id="443682at2759"/>
<feature type="region of interest" description="Disordered" evidence="1">
    <location>
        <begin position="195"/>
        <end position="218"/>
    </location>
</feature>
<name>A0A830HHN9_9CHLO</name>
<comment type="caution">
    <text evidence="3">The sequence shown here is derived from an EMBL/GenBank/DDBJ whole genome shotgun (WGS) entry which is preliminary data.</text>
</comment>
<evidence type="ECO:0000313" key="3">
    <source>
        <dbReference type="EMBL" id="GHP06836.1"/>
    </source>
</evidence>
<gene>
    <name evidence="3" type="ORF">PPROV_000558000</name>
</gene>
<dbReference type="Proteomes" id="UP000660262">
    <property type="component" value="Unassembled WGS sequence"/>
</dbReference>
<reference evidence="3" key="1">
    <citation type="submission" date="2020-10" db="EMBL/GenBank/DDBJ databases">
        <title>Unveiling of a novel bifunctional photoreceptor, Dualchrome1, isolated from a cosmopolitan green alga.</title>
        <authorList>
            <person name="Suzuki S."/>
            <person name="Kawachi M."/>
        </authorList>
    </citation>
    <scope>NUCLEOTIDE SEQUENCE</scope>
    <source>
        <strain evidence="3">NIES 2893</strain>
    </source>
</reference>
<keyword evidence="4" id="KW-1185">Reference proteome</keyword>
<dbReference type="Pfam" id="PF04194">
    <property type="entry name" value="PDCD2_C"/>
    <property type="match status" value="1"/>
</dbReference>
<evidence type="ECO:0000313" key="4">
    <source>
        <dbReference type="Proteomes" id="UP000660262"/>
    </source>
</evidence>
<dbReference type="AlphaFoldDB" id="A0A830HHN9"/>
<accession>A0A830HHN9</accession>
<evidence type="ECO:0000259" key="2">
    <source>
        <dbReference type="Pfam" id="PF04194"/>
    </source>
</evidence>
<dbReference type="GO" id="GO:0005737">
    <property type="term" value="C:cytoplasm"/>
    <property type="evidence" value="ECO:0007669"/>
    <property type="project" value="InterPro"/>
</dbReference>
<dbReference type="PANTHER" id="PTHR12298">
    <property type="entry name" value="PCDC2 PROGRAMMED CELL DEATH PROTEIN 2 -RELATED"/>
    <property type="match status" value="1"/>
</dbReference>
<protein>
    <recommendedName>
        <fullName evidence="2">Programmed cell death protein 2 C-terminal domain-containing protein</fullName>
    </recommendedName>
</protein>
<feature type="domain" description="Programmed cell death protein 2 C-terminal" evidence="2">
    <location>
        <begin position="390"/>
        <end position="495"/>
    </location>
</feature>
<organism evidence="3 4">
    <name type="scientific">Pycnococcus provasolii</name>
    <dbReference type="NCBI Taxonomy" id="41880"/>
    <lineage>
        <taxon>Eukaryota</taxon>
        <taxon>Viridiplantae</taxon>
        <taxon>Chlorophyta</taxon>
        <taxon>Pseudoscourfieldiophyceae</taxon>
        <taxon>Pseudoscourfieldiales</taxon>
        <taxon>Pycnococcaceae</taxon>
        <taxon>Pycnococcus</taxon>
    </lineage>
</organism>
<feature type="region of interest" description="Disordered" evidence="1">
    <location>
        <begin position="341"/>
        <end position="382"/>
    </location>
</feature>
<dbReference type="PANTHER" id="PTHR12298:SF4">
    <property type="entry name" value="PROGRAMMED CELL DEATH PROTEIN 2"/>
    <property type="match status" value="1"/>
</dbReference>
<feature type="compositionally biased region" description="Basic and acidic residues" evidence="1">
    <location>
        <begin position="341"/>
        <end position="350"/>
    </location>
</feature>
<proteinExistence type="predicted"/>